<gene>
    <name evidence="2" type="ORF">CSLFYP84_04665</name>
</gene>
<evidence type="ECO:0000313" key="2">
    <source>
        <dbReference type="EMBL" id="VYU82533.1"/>
    </source>
</evidence>
<dbReference type="EMBL" id="CACRUA010000083">
    <property type="protein sequence ID" value="VYU82533.1"/>
    <property type="molecule type" value="Genomic_DNA"/>
</dbReference>
<accession>A0A6N3I3F7</accession>
<dbReference type="RefSeq" id="WP_156685049.1">
    <property type="nucleotide sequence ID" value="NZ_CACRUA010000083.1"/>
</dbReference>
<organism evidence="2">
    <name type="scientific">Clostridium symbiosum</name>
    <name type="common">Bacteroides symbiosus</name>
    <dbReference type="NCBI Taxonomy" id="1512"/>
    <lineage>
        <taxon>Bacteria</taxon>
        <taxon>Bacillati</taxon>
        <taxon>Bacillota</taxon>
        <taxon>Clostridia</taxon>
        <taxon>Lachnospirales</taxon>
        <taxon>Lachnospiraceae</taxon>
        <taxon>Otoolea</taxon>
    </lineage>
</organism>
<dbReference type="AlphaFoldDB" id="A0A6N3I3F7"/>
<evidence type="ECO:0000256" key="1">
    <source>
        <dbReference type="SAM" id="MobiDB-lite"/>
    </source>
</evidence>
<feature type="region of interest" description="Disordered" evidence="1">
    <location>
        <begin position="39"/>
        <end position="67"/>
    </location>
</feature>
<reference evidence="2" key="1">
    <citation type="submission" date="2019-11" db="EMBL/GenBank/DDBJ databases">
        <authorList>
            <person name="Feng L."/>
        </authorList>
    </citation>
    <scope>NUCLEOTIDE SEQUENCE</scope>
    <source>
        <strain evidence="2">CsymbiosumLFYP84</strain>
    </source>
</reference>
<dbReference type="PROSITE" id="PS51257">
    <property type="entry name" value="PROKAR_LIPOPROTEIN"/>
    <property type="match status" value="1"/>
</dbReference>
<name>A0A6N3I3F7_CLOSY</name>
<sequence length="275" mass="30076">MRKEKLYIAATIAVCALAFTGCKKREAVDLSSLHTTAAVEKETIPETTEAPTTAPTEESADASKNNANFSLKSEIKKETAGKATVEYPVVSNMKDAEKQKQVNALLRTNAMAIADVHPDQTLSVKATIEAANLKRIVVSYKGELKNPSASKTENLFYTNTVDLETVQNMRLSDYADAYTVAGYIASGDYKLESVSANEQSVRSYINSSEKTTDYYFKKLQAADFSGGYTADENSTPAASWPEIFSYEKQGIVYVSIPLSSELGNYAIIKYSPDNK</sequence>
<feature type="compositionally biased region" description="Low complexity" evidence="1">
    <location>
        <begin position="45"/>
        <end position="57"/>
    </location>
</feature>
<proteinExistence type="predicted"/>
<protein>
    <recommendedName>
        <fullName evidence="3">Lipoprotein</fullName>
    </recommendedName>
</protein>
<evidence type="ECO:0008006" key="3">
    <source>
        <dbReference type="Google" id="ProtNLM"/>
    </source>
</evidence>